<dbReference type="AlphaFoldDB" id="A0A7I8DK67"/>
<feature type="transmembrane region" description="Helical" evidence="1">
    <location>
        <begin position="226"/>
        <end position="245"/>
    </location>
</feature>
<keyword evidence="1" id="KW-1133">Transmembrane helix</keyword>
<keyword evidence="1" id="KW-0472">Membrane</keyword>
<feature type="transmembrane region" description="Helical" evidence="1">
    <location>
        <begin position="72"/>
        <end position="96"/>
    </location>
</feature>
<dbReference type="KEGG" id="eff:skT53_32860"/>
<accession>A0A7I8DK67</accession>
<feature type="transmembrane region" description="Helical" evidence="1">
    <location>
        <begin position="6"/>
        <end position="24"/>
    </location>
</feature>
<evidence type="ECO:0000256" key="1">
    <source>
        <dbReference type="SAM" id="Phobius"/>
    </source>
</evidence>
<evidence type="ECO:0000313" key="2">
    <source>
        <dbReference type="EMBL" id="BCJ88301.1"/>
    </source>
</evidence>
<dbReference type="Proteomes" id="UP000593802">
    <property type="component" value="Chromosome"/>
</dbReference>
<feature type="transmembrane region" description="Helical" evidence="1">
    <location>
        <begin position="146"/>
        <end position="164"/>
    </location>
</feature>
<keyword evidence="3" id="KW-1185">Reference proteome</keyword>
<keyword evidence="1" id="KW-0812">Transmembrane</keyword>
<sequence>MFGSMSLFVFTLGPILNLGSIRVLHDMIKDLKLAPVLVAKSNLAGFSTVILWSPYFASVALVLYYLNVPVSHYIPLGLTLAVVQLVIGNLLFGLWFRKKGMLQRGVRSLEAEYQDTALHRKKLRHLGGFLVLLVGLIFLLEHVTKWPMMYLVSLISIFYPVLWLTGKQEWKEAAPHFQDFKISTVRTMNNEIVLFISAGLFGKAMAGTTFAAGIKSFLNLVATASFVYLIVAVIAIILVLTFVGVHQMFCRT</sequence>
<dbReference type="EMBL" id="AP023366">
    <property type="protein sequence ID" value="BCJ88301.1"/>
    <property type="molecule type" value="Genomic_DNA"/>
</dbReference>
<feature type="transmembrane region" description="Helical" evidence="1">
    <location>
        <begin position="123"/>
        <end position="140"/>
    </location>
</feature>
<gene>
    <name evidence="2" type="ORF">skT53_32860</name>
</gene>
<dbReference type="RefSeq" id="WP_200758932.1">
    <property type="nucleotide sequence ID" value="NZ_AP023366.1"/>
</dbReference>
<feature type="transmembrane region" description="Helical" evidence="1">
    <location>
        <begin position="192"/>
        <end position="214"/>
    </location>
</feature>
<reference evidence="2 3" key="1">
    <citation type="submission" date="2020-08" db="EMBL/GenBank/DDBJ databases">
        <title>Complete Genome Sequence of Effusibacillus dendaii Strain skT53, Isolated from Farmland soil.</title>
        <authorList>
            <person name="Konishi T."/>
            <person name="Kawasaki H."/>
        </authorList>
    </citation>
    <scope>NUCLEOTIDE SEQUENCE [LARGE SCALE GENOMIC DNA]</scope>
    <source>
        <strain evidence="3">skT53</strain>
    </source>
</reference>
<proteinExistence type="predicted"/>
<feature type="transmembrane region" description="Helical" evidence="1">
    <location>
        <begin position="44"/>
        <end position="66"/>
    </location>
</feature>
<protein>
    <submittedName>
        <fullName evidence="2">Uncharacterized protein</fullName>
    </submittedName>
</protein>
<name>A0A7I8DK67_9BACL</name>
<evidence type="ECO:0000313" key="3">
    <source>
        <dbReference type="Proteomes" id="UP000593802"/>
    </source>
</evidence>
<organism evidence="2 3">
    <name type="scientific">Effusibacillus dendaii</name>
    <dbReference type="NCBI Taxonomy" id="2743772"/>
    <lineage>
        <taxon>Bacteria</taxon>
        <taxon>Bacillati</taxon>
        <taxon>Bacillota</taxon>
        <taxon>Bacilli</taxon>
        <taxon>Bacillales</taxon>
        <taxon>Alicyclobacillaceae</taxon>
        <taxon>Effusibacillus</taxon>
    </lineage>
</organism>